<protein>
    <submittedName>
        <fullName evidence="2">Uncharacterized protein</fullName>
    </submittedName>
</protein>
<dbReference type="EMBL" id="KL363234">
    <property type="protein sequence ID" value="KFD51851.1"/>
    <property type="molecule type" value="Genomic_DNA"/>
</dbReference>
<evidence type="ECO:0000313" key="1">
    <source>
        <dbReference type="EMBL" id="KFD51851.1"/>
    </source>
</evidence>
<name>A0A085NBZ5_9BILA</name>
<organism evidence="2">
    <name type="scientific">Trichuris suis</name>
    <name type="common">pig whipworm</name>
    <dbReference type="NCBI Taxonomy" id="68888"/>
    <lineage>
        <taxon>Eukaryota</taxon>
        <taxon>Metazoa</taxon>
        <taxon>Ecdysozoa</taxon>
        <taxon>Nematoda</taxon>
        <taxon>Enoplea</taxon>
        <taxon>Dorylaimia</taxon>
        <taxon>Trichinellida</taxon>
        <taxon>Trichuridae</taxon>
        <taxon>Trichuris</taxon>
    </lineage>
</organism>
<gene>
    <name evidence="1" type="ORF">M513_07180</name>
    <name evidence="2" type="ORF">M514_07180</name>
</gene>
<evidence type="ECO:0000313" key="3">
    <source>
        <dbReference type="Proteomes" id="UP000030764"/>
    </source>
</evidence>
<dbReference type="Proteomes" id="UP000030764">
    <property type="component" value="Unassembled WGS sequence"/>
</dbReference>
<proteinExistence type="predicted"/>
<reference evidence="2 3" key="1">
    <citation type="journal article" date="2014" name="Nat. Genet.">
        <title>Genome and transcriptome of the porcine whipworm Trichuris suis.</title>
        <authorList>
            <person name="Jex A.R."/>
            <person name="Nejsum P."/>
            <person name="Schwarz E.M."/>
            <person name="Hu L."/>
            <person name="Young N.D."/>
            <person name="Hall R.S."/>
            <person name="Korhonen P.K."/>
            <person name="Liao S."/>
            <person name="Thamsborg S."/>
            <person name="Xia J."/>
            <person name="Xu P."/>
            <person name="Wang S."/>
            <person name="Scheerlinck J.P."/>
            <person name="Hofmann A."/>
            <person name="Sternberg P.W."/>
            <person name="Wang J."/>
            <person name="Gasser R.B."/>
        </authorList>
    </citation>
    <scope>NUCLEOTIDE SEQUENCE [LARGE SCALE GENOMIC DNA]</scope>
    <source>
        <strain evidence="2">DCEP-RM93F</strain>
        <strain evidence="1">DCEP-RM93M</strain>
    </source>
</reference>
<sequence length="70" mass="7893">MHPIPPSLNGVMRSKTWYSTNPSFKIRKGLVLSPECGRTRRDYVIEAKTSNTIRDNPISDGALFSRAEEV</sequence>
<dbReference type="AlphaFoldDB" id="A0A085NBZ5"/>
<dbReference type="Proteomes" id="UP000030758">
    <property type="component" value="Unassembled WGS sequence"/>
</dbReference>
<evidence type="ECO:0000313" key="2">
    <source>
        <dbReference type="EMBL" id="KFD66991.1"/>
    </source>
</evidence>
<dbReference type="EMBL" id="KL367519">
    <property type="protein sequence ID" value="KFD66991.1"/>
    <property type="molecule type" value="Genomic_DNA"/>
</dbReference>
<accession>A0A085NBZ5</accession>
<keyword evidence="3" id="KW-1185">Reference proteome</keyword>